<dbReference type="EMBL" id="AJZO02000188">
    <property type="protein sequence ID" value="OEF47928.1"/>
    <property type="molecule type" value="Genomic_DNA"/>
</dbReference>
<evidence type="ECO:0000313" key="1">
    <source>
        <dbReference type="EMBL" id="OEF47928.1"/>
    </source>
</evidence>
<proteinExistence type="predicted"/>
<keyword evidence="2" id="KW-1185">Reference proteome</keyword>
<organism evidence="1 2">
    <name type="scientific">Vibrio tasmaniensis 1F-267</name>
    <dbReference type="NCBI Taxonomy" id="1191324"/>
    <lineage>
        <taxon>Bacteria</taxon>
        <taxon>Pseudomonadati</taxon>
        <taxon>Pseudomonadota</taxon>
        <taxon>Gammaproteobacteria</taxon>
        <taxon>Vibrionales</taxon>
        <taxon>Vibrionaceae</taxon>
        <taxon>Vibrio</taxon>
    </lineage>
</organism>
<evidence type="ECO:0000313" key="2">
    <source>
        <dbReference type="Proteomes" id="UP000094638"/>
    </source>
</evidence>
<reference evidence="1 2" key="1">
    <citation type="journal article" date="2012" name="Science">
        <title>Ecological populations of bacteria act as socially cohesive units of antibiotic production and resistance.</title>
        <authorList>
            <person name="Cordero O.X."/>
            <person name="Wildschutte H."/>
            <person name="Kirkup B."/>
            <person name="Proehl S."/>
            <person name="Ngo L."/>
            <person name="Hussain F."/>
            <person name="Le Roux F."/>
            <person name="Mincer T."/>
            <person name="Polz M.F."/>
        </authorList>
    </citation>
    <scope>NUCLEOTIDE SEQUENCE [LARGE SCALE GENOMIC DNA]</scope>
    <source>
        <strain evidence="1 2">1F-267</strain>
    </source>
</reference>
<protein>
    <submittedName>
        <fullName evidence="1">Uncharacterized protein</fullName>
    </submittedName>
</protein>
<name>A0ABX3B9I9_9VIBR</name>
<accession>A0ABX3B9I9</accession>
<gene>
    <name evidence="1" type="ORF">A163_06565</name>
</gene>
<comment type="caution">
    <text evidence="1">The sequence shown here is derived from an EMBL/GenBank/DDBJ whole genome shotgun (WGS) entry which is preliminary data.</text>
</comment>
<dbReference type="Proteomes" id="UP000094638">
    <property type="component" value="Unassembled WGS sequence"/>
</dbReference>
<sequence>MSDKHFIFTERLLVACKFHKFENFKVMTWENVIEQCIEKGYLDQQDIQRKSKEFQFLERVFNRDFPAMILATPTIKPLRDIDDFSRLKKESQELAESIVQDAAQVLMGKQIELPF</sequence>